<dbReference type="Proteomes" id="UP001235840">
    <property type="component" value="Unassembled WGS sequence"/>
</dbReference>
<name>A0ABT9W145_9BACI</name>
<gene>
    <name evidence="1" type="ORF">J2S11_002751</name>
</gene>
<proteinExistence type="predicted"/>
<sequence>MEKSKCEEHFRELMGAANQYANYAEWASEQCEDEVSCRKLLTVNFKRTIFLW</sequence>
<keyword evidence="2" id="KW-1185">Reference proteome</keyword>
<comment type="caution">
    <text evidence="1">The sequence shown here is derived from an EMBL/GenBank/DDBJ whole genome shotgun (WGS) entry which is preliminary data.</text>
</comment>
<protein>
    <submittedName>
        <fullName evidence="1">Uncharacterized protein</fullName>
    </submittedName>
</protein>
<evidence type="ECO:0000313" key="1">
    <source>
        <dbReference type="EMBL" id="MDQ0166835.1"/>
    </source>
</evidence>
<organism evidence="1 2">
    <name type="scientific">Caldalkalibacillus horti</name>
    <dbReference type="NCBI Taxonomy" id="77523"/>
    <lineage>
        <taxon>Bacteria</taxon>
        <taxon>Bacillati</taxon>
        <taxon>Bacillota</taxon>
        <taxon>Bacilli</taxon>
        <taxon>Bacillales</taxon>
        <taxon>Bacillaceae</taxon>
        <taxon>Caldalkalibacillus</taxon>
    </lineage>
</organism>
<reference evidence="1 2" key="1">
    <citation type="submission" date="2023-07" db="EMBL/GenBank/DDBJ databases">
        <title>Genomic Encyclopedia of Type Strains, Phase IV (KMG-IV): sequencing the most valuable type-strain genomes for metagenomic binning, comparative biology and taxonomic classification.</title>
        <authorList>
            <person name="Goeker M."/>
        </authorList>
    </citation>
    <scope>NUCLEOTIDE SEQUENCE [LARGE SCALE GENOMIC DNA]</scope>
    <source>
        <strain evidence="1 2">DSM 12751</strain>
    </source>
</reference>
<evidence type="ECO:0000313" key="2">
    <source>
        <dbReference type="Proteomes" id="UP001235840"/>
    </source>
</evidence>
<dbReference type="EMBL" id="JAUSTY010000011">
    <property type="protein sequence ID" value="MDQ0166835.1"/>
    <property type="molecule type" value="Genomic_DNA"/>
</dbReference>
<accession>A0ABT9W145</accession>